<dbReference type="AlphaFoldDB" id="A0A812UD75"/>
<feature type="region of interest" description="Disordered" evidence="1">
    <location>
        <begin position="243"/>
        <end position="343"/>
    </location>
</feature>
<gene>
    <name evidence="2" type="primary">ugtp-1</name>
    <name evidence="2" type="ORF">SNAT2548_LOCUS32093</name>
</gene>
<dbReference type="OrthoDB" id="429823at2759"/>
<name>A0A812UD75_9DINO</name>
<evidence type="ECO:0000313" key="3">
    <source>
        <dbReference type="Proteomes" id="UP000604046"/>
    </source>
</evidence>
<dbReference type="Proteomes" id="UP000604046">
    <property type="component" value="Unassembled WGS sequence"/>
</dbReference>
<evidence type="ECO:0000313" key="2">
    <source>
        <dbReference type="EMBL" id="CAE7566269.1"/>
    </source>
</evidence>
<organism evidence="2 3">
    <name type="scientific">Symbiodinium natans</name>
    <dbReference type="NCBI Taxonomy" id="878477"/>
    <lineage>
        <taxon>Eukaryota</taxon>
        <taxon>Sar</taxon>
        <taxon>Alveolata</taxon>
        <taxon>Dinophyceae</taxon>
        <taxon>Suessiales</taxon>
        <taxon>Symbiodiniaceae</taxon>
        <taxon>Symbiodinium</taxon>
    </lineage>
</organism>
<feature type="compositionally biased region" description="Acidic residues" evidence="1">
    <location>
        <begin position="273"/>
        <end position="291"/>
    </location>
</feature>
<keyword evidence="3" id="KW-1185">Reference proteome</keyword>
<dbReference type="EMBL" id="CAJNDS010002692">
    <property type="protein sequence ID" value="CAE7566269.1"/>
    <property type="molecule type" value="Genomic_DNA"/>
</dbReference>
<accession>A0A812UD75</accession>
<sequence length="412" mass="44495">MEVALLVAGASVAGTFVGILAGRGLRRGPPILASPRTAAPEALVPYGERPAKVRRLEASQVSMELPRLALVDHDREVPCPGQTMLQLSQDLQLCRCAQLQSCKQLRSGQLDMKQIREHVAMLSLLGTRLGMDPSLIAALPSAAEGVRCGSPASLHVLGLFERNLRTHEVSLEGRLSVLAQVQQGLPTGLKAVTDQSEAETSGLLHPALPGGSSRSRTHCKRPAPEASDVEDFKCPTLVLTQDVCPSQGSDEEEGNSSTSEAQSSHAGPSPLVEELDEEPEFVNFWENDDVSENQSRKPSGFTKLREEEPLSCRDPCLPASANRSEPQCADDRDKPENSKQVQFSDPSGLMLLALLQHADAKDMSVIKGMKSADIKKVVAHRKKHGPMNQLDELPGIVGRRMSLKKLISDNPV</sequence>
<feature type="region of interest" description="Disordered" evidence="1">
    <location>
        <begin position="192"/>
        <end position="227"/>
    </location>
</feature>
<evidence type="ECO:0000256" key="1">
    <source>
        <dbReference type="SAM" id="MobiDB-lite"/>
    </source>
</evidence>
<proteinExistence type="predicted"/>
<comment type="caution">
    <text evidence="2">The sequence shown here is derived from an EMBL/GenBank/DDBJ whole genome shotgun (WGS) entry which is preliminary data.</text>
</comment>
<feature type="compositionally biased region" description="Polar residues" evidence="1">
    <location>
        <begin position="255"/>
        <end position="266"/>
    </location>
</feature>
<reference evidence="2" key="1">
    <citation type="submission" date="2021-02" db="EMBL/GenBank/DDBJ databases">
        <authorList>
            <person name="Dougan E. K."/>
            <person name="Rhodes N."/>
            <person name="Thang M."/>
            <person name="Chan C."/>
        </authorList>
    </citation>
    <scope>NUCLEOTIDE SEQUENCE</scope>
</reference>
<protein>
    <submittedName>
        <fullName evidence="2">Ugtp-1 protein</fullName>
    </submittedName>
</protein>